<dbReference type="PROSITE" id="PS51212">
    <property type="entry name" value="WSC"/>
    <property type="match status" value="9"/>
</dbReference>
<keyword evidence="2 8" id="KW-0812">Transmembrane</keyword>
<feature type="region of interest" description="Disordered" evidence="7">
    <location>
        <begin position="1073"/>
        <end position="1092"/>
    </location>
</feature>
<dbReference type="SMART" id="SM00321">
    <property type="entry name" value="WSC"/>
    <property type="match status" value="9"/>
</dbReference>
<comment type="subcellular location">
    <subcellularLocation>
        <location evidence="1">Membrane</location>
        <topology evidence="1">Single-pass membrane protein</topology>
    </subcellularLocation>
</comment>
<feature type="domain" description="WSC" evidence="9">
    <location>
        <begin position="241"/>
        <end position="332"/>
    </location>
</feature>
<feature type="domain" description="WSC" evidence="9">
    <location>
        <begin position="344"/>
        <end position="435"/>
    </location>
</feature>
<feature type="non-terminal residue" evidence="10">
    <location>
        <position position="1"/>
    </location>
</feature>
<evidence type="ECO:0000256" key="8">
    <source>
        <dbReference type="SAM" id="Phobius"/>
    </source>
</evidence>
<evidence type="ECO:0000256" key="6">
    <source>
        <dbReference type="ARBA" id="ARBA00023180"/>
    </source>
</evidence>
<feature type="transmembrane region" description="Helical" evidence="8">
    <location>
        <begin position="10"/>
        <end position="28"/>
    </location>
</feature>
<gene>
    <name evidence="10" type="ORF">g.28120</name>
</gene>
<organism evidence="10">
    <name type="scientific">Clastoptera arizonana</name>
    <name type="common">Arizona spittle bug</name>
    <dbReference type="NCBI Taxonomy" id="38151"/>
    <lineage>
        <taxon>Eukaryota</taxon>
        <taxon>Metazoa</taxon>
        <taxon>Ecdysozoa</taxon>
        <taxon>Arthropoda</taxon>
        <taxon>Hexapoda</taxon>
        <taxon>Insecta</taxon>
        <taxon>Pterygota</taxon>
        <taxon>Neoptera</taxon>
        <taxon>Paraneoptera</taxon>
        <taxon>Hemiptera</taxon>
        <taxon>Auchenorrhyncha</taxon>
        <taxon>Cercopoidea</taxon>
        <taxon>Clastopteridae</taxon>
        <taxon>Clastoptera</taxon>
    </lineage>
</organism>
<name>A0A1B6D780_9HEMI</name>
<evidence type="ECO:0000256" key="4">
    <source>
        <dbReference type="ARBA" id="ARBA00022989"/>
    </source>
</evidence>
<feature type="domain" description="WSC" evidence="9">
    <location>
        <begin position="34"/>
        <end position="123"/>
    </location>
</feature>
<dbReference type="Pfam" id="PF01822">
    <property type="entry name" value="WSC"/>
    <property type="match status" value="9"/>
</dbReference>
<feature type="domain" description="WSC" evidence="9">
    <location>
        <begin position="856"/>
        <end position="962"/>
    </location>
</feature>
<feature type="region of interest" description="Disordered" evidence="7">
    <location>
        <begin position="1010"/>
        <end position="1032"/>
    </location>
</feature>
<evidence type="ECO:0000256" key="1">
    <source>
        <dbReference type="ARBA" id="ARBA00004167"/>
    </source>
</evidence>
<accession>A0A1B6D780</accession>
<feature type="domain" description="WSC" evidence="9">
    <location>
        <begin position="548"/>
        <end position="638"/>
    </location>
</feature>
<keyword evidence="6" id="KW-0325">Glycoprotein</keyword>
<dbReference type="EMBL" id="GEDC01015765">
    <property type="protein sequence ID" value="JAS21533.1"/>
    <property type="molecule type" value="Transcribed_RNA"/>
</dbReference>
<protein>
    <recommendedName>
        <fullName evidence="9">WSC domain-containing protein</fullName>
    </recommendedName>
</protein>
<feature type="domain" description="WSC" evidence="9">
    <location>
        <begin position="446"/>
        <end position="537"/>
    </location>
</feature>
<feature type="domain" description="WSC" evidence="9">
    <location>
        <begin position="139"/>
        <end position="230"/>
    </location>
</feature>
<keyword evidence="4 8" id="KW-1133">Transmembrane helix</keyword>
<dbReference type="PANTHER" id="PTHR24269">
    <property type="entry name" value="KREMEN PROTEIN"/>
    <property type="match status" value="1"/>
</dbReference>
<evidence type="ECO:0000256" key="5">
    <source>
        <dbReference type="ARBA" id="ARBA00023136"/>
    </source>
</evidence>
<dbReference type="InterPro" id="IPR051836">
    <property type="entry name" value="Kremen_rcpt"/>
</dbReference>
<evidence type="ECO:0000256" key="2">
    <source>
        <dbReference type="ARBA" id="ARBA00022692"/>
    </source>
</evidence>
<dbReference type="GO" id="GO:0005886">
    <property type="term" value="C:plasma membrane"/>
    <property type="evidence" value="ECO:0007669"/>
    <property type="project" value="TreeGrafter"/>
</dbReference>
<evidence type="ECO:0000256" key="3">
    <source>
        <dbReference type="ARBA" id="ARBA00022729"/>
    </source>
</evidence>
<feature type="domain" description="WSC" evidence="9">
    <location>
        <begin position="649"/>
        <end position="741"/>
    </location>
</feature>
<proteinExistence type="predicted"/>
<dbReference type="AlphaFoldDB" id="A0A1B6D780"/>
<evidence type="ECO:0000256" key="7">
    <source>
        <dbReference type="SAM" id="MobiDB-lite"/>
    </source>
</evidence>
<dbReference type="InterPro" id="IPR002889">
    <property type="entry name" value="WSC_carb-bd"/>
</dbReference>
<evidence type="ECO:0000313" key="10">
    <source>
        <dbReference type="EMBL" id="JAS21533.1"/>
    </source>
</evidence>
<keyword evidence="5 8" id="KW-0472">Membrane</keyword>
<reference evidence="10" key="1">
    <citation type="submission" date="2015-12" db="EMBL/GenBank/DDBJ databases">
        <title>De novo transcriptome assembly of four potential Pierce s Disease insect vectors from Arizona vineyards.</title>
        <authorList>
            <person name="Tassone E.E."/>
        </authorList>
    </citation>
    <scope>NUCLEOTIDE SEQUENCE</scope>
</reference>
<evidence type="ECO:0000259" key="9">
    <source>
        <dbReference type="PROSITE" id="PS51212"/>
    </source>
</evidence>
<sequence length="1141" mass="130794">IKLLSVRHRIIQSVVMKLLFIIFVLYIISDEIVSVKFLGCYEPPSRLSHDFSFNLTELTANECFTKCRNANYKYAILEMYMCYCKHSKNGLNRIYNNKECNFYCKGKSWTCGGKGRASAYDLLEDQCKPEFPLRGLEENDKYMGCIKLKTKTDIFRHNFTTECMSYFTCFSECRSKGFIYAGISNGVTCFCGNGHYPFNDKIPEPRCDILCMESTNICGGENAISVFHMGLECTKVQPDYSNAYLGCYLDEPKRHLSINTPDQEMVPQKCIFRCREKGYLYAGLQYGIGCWCGNQEQFLEYRRPESECSSKCSGNKNLKCGGFFRNSLYKTGVCAAAKQSYSREELFLGCFKADQVDKLAHHKFELINLKIDVCFHRCRTRGFTYAWLQAGTICRCSNVNLPITEKTHEEDCNILCKGGHDKCGGSYTVNVYNLLMICEKVEPLNNVVYLGCYKDETKRLLEGHHTSGNMSPKKCIAKCQSLGFRYAGVQFSHDCWCGNQEQLLENRVSENKCDKVCSGDQNSICGGLLLNSIYQASTCAFMKYTSREVFHLGCYSLHNSSISGYSYKNAYMSTQDCINECEQKHFEYAMVENGENCFCTNNKEILTNKVADDQCDSVCELDKFRCGGNNKVSLYALKACTTVQPNVENALYYGCFEDKPHRTLTEYKFKDSKMTPRKCFKECQKQGYYYAALQYGQACYCSSYDITLPERKNDKDCNIKCVGDKTKHCGGLYRNAIYIMKQCLSILQSSHHDRSIYIGCYNKISSMKHIVHHSFEDNSMTSVKCTTECKNHNYMFAALNSGFKCTCWNDHSFLKHRVNEDQCNLVCPGNNLGRCGGEEEYSLYSIKCKKAVPIEKIIYIGCFQDTWERKLKGHYFIKDPLSYKHCFRICQSYGFIYAALQEKTHCFCGSKTEIFTEKVQGDKCKSITDGIHFGSHLYNAVYAVGQCSHTKGPEEFPKQTTADNSMDFTTPKINTSYPSIGFLTTPKVEIATDSDDYYNTIEYGEVEYDGYEDPSQSETVTISPSDEHSQEEEEIVTLPDYNPNYEDDHTTNPPHPEFNPVYEDQNQHIATEHTTKKTLSGPEYDSDISYPYSDNVDDEIEGNDLYNDCSRGENYIDYFSRRPCISRRRHNNKNKRRKNKI</sequence>
<feature type="compositionally biased region" description="Polar residues" evidence="7">
    <location>
        <begin position="1014"/>
        <end position="1024"/>
    </location>
</feature>
<dbReference type="PANTHER" id="PTHR24269:SF16">
    <property type="entry name" value="PROTEIN SLG1"/>
    <property type="match status" value="1"/>
</dbReference>
<keyword evidence="3" id="KW-0732">Signal</keyword>
<feature type="domain" description="WSC" evidence="9">
    <location>
        <begin position="754"/>
        <end position="847"/>
    </location>
</feature>